<proteinExistence type="predicted"/>
<evidence type="ECO:0000313" key="7">
    <source>
        <dbReference type="Proteomes" id="UP001345219"/>
    </source>
</evidence>
<dbReference type="Pfam" id="PF14559">
    <property type="entry name" value="TPR_19"/>
    <property type="match status" value="1"/>
</dbReference>
<organism evidence="6 7">
    <name type="scientific">Trapa incisa</name>
    <dbReference type="NCBI Taxonomy" id="236973"/>
    <lineage>
        <taxon>Eukaryota</taxon>
        <taxon>Viridiplantae</taxon>
        <taxon>Streptophyta</taxon>
        <taxon>Embryophyta</taxon>
        <taxon>Tracheophyta</taxon>
        <taxon>Spermatophyta</taxon>
        <taxon>Magnoliopsida</taxon>
        <taxon>eudicotyledons</taxon>
        <taxon>Gunneridae</taxon>
        <taxon>Pentapetalae</taxon>
        <taxon>rosids</taxon>
        <taxon>malvids</taxon>
        <taxon>Myrtales</taxon>
        <taxon>Lythraceae</taxon>
        <taxon>Trapa</taxon>
    </lineage>
</organism>
<feature type="repeat" description="TPR" evidence="3">
    <location>
        <begin position="213"/>
        <end position="246"/>
    </location>
</feature>
<dbReference type="Pfam" id="PF13432">
    <property type="entry name" value="TPR_16"/>
    <property type="match status" value="1"/>
</dbReference>
<feature type="region of interest" description="Disordered" evidence="4">
    <location>
        <begin position="42"/>
        <end position="96"/>
    </location>
</feature>
<keyword evidence="2 3" id="KW-0802">TPR repeat</keyword>
<evidence type="ECO:0000256" key="3">
    <source>
        <dbReference type="PROSITE-ProRule" id="PRU00339"/>
    </source>
</evidence>
<name>A0AAN7GPC5_9MYRT</name>
<feature type="signal peptide" evidence="5">
    <location>
        <begin position="1"/>
        <end position="21"/>
    </location>
</feature>
<keyword evidence="7" id="KW-1185">Reference proteome</keyword>
<dbReference type="SMART" id="SM00028">
    <property type="entry name" value="TPR"/>
    <property type="match status" value="4"/>
</dbReference>
<sequence>MSLLSAAAVAAAATGMATVSGAPFLPLLLKPVGATRIRCSDSVPTKRGFGNKKASKIAKGEKDSIDSLKKRKPPLKQSTSLPTQAPGLSSQSSGNYNMTVTDLEFEERLRAVRRSAVEQKKMDVTKEFGAIDYDAPTETEEKTIGLGTKIGIGVAVVVFGLVFALGDFLPSVSDSPSEEAMMAKKKLPDEEKTILQSRLKQFEATLATSPKDSTALEGAAVTFVELGEYAKAATQLEKLIKEKPNDPDVYRLLGEVKFELKDYDGSSAAYRKSSAVSGDVNFEVLRGLTNTLLAAKRPSEAVQVLLDSRDLLNSKKSDDVKTEGNIGSESQIVDSVQIDLLLGKAYSDWGHVSDAVSVYDRLISTHPEDFRGYLAKGIVLKENGNAGDAERMFIQARFFAPEKAKALVDRYSRR</sequence>
<dbReference type="InterPro" id="IPR011990">
    <property type="entry name" value="TPR-like_helical_dom_sf"/>
</dbReference>
<dbReference type="PANTHER" id="PTHR44858:SF1">
    <property type="entry name" value="UDP-N-ACETYLGLUCOSAMINE--PEPTIDE N-ACETYLGLUCOSAMINYLTRANSFERASE SPINDLY-RELATED"/>
    <property type="match status" value="1"/>
</dbReference>
<evidence type="ECO:0000256" key="1">
    <source>
        <dbReference type="ARBA" id="ARBA00022737"/>
    </source>
</evidence>
<evidence type="ECO:0000256" key="5">
    <source>
        <dbReference type="SAM" id="SignalP"/>
    </source>
</evidence>
<dbReference type="InterPro" id="IPR019734">
    <property type="entry name" value="TPR_rpt"/>
</dbReference>
<evidence type="ECO:0000256" key="2">
    <source>
        <dbReference type="ARBA" id="ARBA00022803"/>
    </source>
</evidence>
<dbReference type="InterPro" id="IPR050498">
    <property type="entry name" value="Ycf3"/>
</dbReference>
<feature type="compositionally biased region" description="Basic and acidic residues" evidence="4">
    <location>
        <begin position="58"/>
        <end position="68"/>
    </location>
</feature>
<feature type="repeat" description="TPR" evidence="3">
    <location>
        <begin position="336"/>
        <end position="369"/>
    </location>
</feature>
<dbReference type="AlphaFoldDB" id="A0AAN7GPC5"/>
<keyword evidence="5" id="KW-0732">Signal</keyword>
<dbReference type="Proteomes" id="UP001345219">
    <property type="component" value="Chromosome 12"/>
</dbReference>
<feature type="chain" id="PRO_5043005120" evidence="5">
    <location>
        <begin position="22"/>
        <end position="414"/>
    </location>
</feature>
<dbReference type="EMBL" id="JAXIOK010000019">
    <property type="protein sequence ID" value="KAK4748321.1"/>
    <property type="molecule type" value="Genomic_DNA"/>
</dbReference>
<dbReference type="PANTHER" id="PTHR44858">
    <property type="entry name" value="TETRATRICOPEPTIDE REPEAT PROTEIN 6"/>
    <property type="match status" value="1"/>
</dbReference>
<dbReference type="Gene3D" id="1.25.40.10">
    <property type="entry name" value="Tetratricopeptide repeat domain"/>
    <property type="match status" value="1"/>
</dbReference>
<evidence type="ECO:0000256" key="4">
    <source>
        <dbReference type="SAM" id="MobiDB-lite"/>
    </source>
</evidence>
<reference evidence="6 7" key="1">
    <citation type="journal article" date="2023" name="Hortic Res">
        <title>Pangenome of water caltrop reveals structural variations and asymmetric subgenome divergence after allopolyploidization.</title>
        <authorList>
            <person name="Zhang X."/>
            <person name="Chen Y."/>
            <person name="Wang L."/>
            <person name="Yuan Y."/>
            <person name="Fang M."/>
            <person name="Shi L."/>
            <person name="Lu R."/>
            <person name="Comes H.P."/>
            <person name="Ma Y."/>
            <person name="Chen Y."/>
            <person name="Huang G."/>
            <person name="Zhou Y."/>
            <person name="Zheng Z."/>
            <person name="Qiu Y."/>
        </authorList>
    </citation>
    <scope>NUCLEOTIDE SEQUENCE [LARGE SCALE GENOMIC DNA]</scope>
    <source>
        <tissue evidence="6">Roots</tissue>
    </source>
</reference>
<dbReference type="PROSITE" id="PS50005">
    <property type="entry name" value="TPR"/>
    <property type="match status" value="2"/>
</dbReference>
<protein>
    <submittedName>
        <fullName evidence="6">Uncharacterized protein</fullName>
    </submittedName>
</protein>
<gene>
    <name evidence="6" type="ORF">SAY87_014907</name>
</gene>
<comment type="caution">
    <text evidence="6">The sequence shown here is derived from an EMBL/GenBank/DDBJ whole genome shotgun (WGS) entry which is preliminary data.</text>
</comment>
<keyword evidence="1" id="KW-0677">Repeat</keyword>
<dbReference type="SUPFAM" id="SSF48452">
    <property type="entry name" value="TPR-like"/>
    <property type="match status" value="1"/>
</dbReference>
<evidence type="ECO:0000313" key="6">
    <source>
        <dbReference type="EMBL" id="KAK4748321.1"/>
    </source>
</evidence>
<accession>A0AAN7GPC5</accession>
<feature type="compositionally biased region" description="Polar residues" evidence="4">
    <location>
        <begin position="76"/>
        <end position="96"/>
    </location>
</feature>